<organism evidence="1 2">
    <name type="scientific">Mytilus edulis</name>
    <name type="common">Blue mussel</name>
    <dbReference type="NCBI Taxonomy" id="6550"/>
    <lineage>
        <taxon>Eukaryota</taxon>
        <taxon>Metazoa</taxon>
        <taxon>Spiralia</taxon>
        <taxon>Lophotrochozoa</taxon>
        <taxon>Mollusca</taxon>
        <taxon>Bivalvia</taxon>
        <taxon>Autobranchia</taxon>
        <taxon>Pteriomorphia</taxon>
        <taxon>Mytilida</taxon>
        <taxon>Mytiloidea</taxon>
        <taxon>Mytilidae</taxon>
        <taxon>Mytilinae</taxon>
        <taxon>Mytilus</taxon>
    </lineage>
</organism>
<dbReference type="AlphaFoldDB" id="A0A8S3TV00"/>
<sequence length="329" mass="38617">MEMNDFEEFERKLRCHYLFHDSKNDSKHPFYINSGYKPAYSCGTLENYLFATKYELSKINLKKMSPNLNKNEQKALRNLVKNKEIIVRKADKNSTLCILDKSTYIKEGLRQLENELYYEEINQSRIANATKLIHDLIEKWQRNDQIDKITYKFLLQNLFNKKIGKFFLLPKIHKIPPEILLEIENNPAKIIEYGFLGRPIVSLCGICLTPEQQIPDTLRVSPGWRHFSYSKKPIQTGWHNRINTAAKHAGVPFYVLIPDLMTEAEVVDYSVRADDLERDIQRKYTILEEKIQTAWDQYMGNVITTTHFLKVIAKLYKPSDKPLDNVQPI</sequence>
<dbReference type="Proteomes" id="UP000683360">
    <property type="component" value="Unassembled WGS sequence"/>
</dbReference>
<protein>
    <submittedName>
        <fullName evidence="1">Uncharacterized protein</fullName>
    </submittedName>
</protein>
<comment type="caution">
    <text evidence="1">The sequence shown here is derived from an EMBL/GenBank/DDBJ whole genome shotgun (WGS) entry which is preliminary data.</text>
</comment>
<reference evidence="1" key="1">
    <citation type="submission" date="2021-03" db="EMBL/GenBank/DDBJ databases">
        <authorList>
            <person name="Bekaert M."/>
        </authorList>
    </citation>
    <scope>NUCLEOTIDE SEQUENCE</scope>
</reference>
<evidence type="ECO:0000313" key="2">
    <source>
        <dbReference type="Proteomes" id="UP000683360"/>
    </source>
</evidence>
<evidence type="ECO:0000313" key="1">
    <source>
        <dbReference type="EMBL" id="CAG2232626.1"/>
    </source>
</evidence>
<keyword evidence="2" id="KW-1185">Reference proteome</keyword>
<dbReference type="EMBL" id="CAJPWZ010002187">
    <property type="protein sequence ID" value="CAG2232626.1"/>
    <property type="molecule type" value="Genomic_DNA"/>
</dbReference>
<accession>A0A8S3TV00</accession>
<name>A0A8S3TV00_MYTED</name>
<dbReference type="OrthoDB" id="10029313at2759"/>
<gene>
    <name evidence="1" type="ORF">MEDL_45315</name>
</gene>
<proteinExistence type="predicted"/>